<feature type="region of interest" description="Disordered" evidence="5">
    <location>
        <begin position="445"/>
        <end position="478"/>
    </location>
</feature>
<dbReference type="GO" id="GO:0003713">
    <property type="term" value="F:transcription coactivator activity"/>
    <property type="evidence" value="ECO:0007669"/>
    <property type="project" value="TreeGrafter"/>
</dbReference>
<accession>A0A316YW90</accession>
<dbReference type="RefSeq" id="XP_025380242.1">
    <property type="nucleotide sequence ID" value="XM_025520358.1"/>
</dbReference>
<evidence type="ECO:0000313" key="7">
    <source>
        <dbReference type="Proteomes" id="UP000245768"/>
    </source>
</evidence>
<feature type="compositionally biased region" description="Low complexity" evidence="5">
    <location>
        <begin position="405"/>
        <end position="418"/>
    </location>
</feature>
<reference evidence="6 7" key="1">
    <citation type="journal article" date="2018" name="Mol. Biol. Evol.">
        <title>Broad Genomic Sampling Reveals a Smut Pathogenic Ancestry of the Fungal Clade Ustilaginomycotina.</title>
        <authorList>
            <person name="Kijpornyongpan T."/>
            <person name="Mondo S.J."/>
            <person name="Barry K."/>
            <person name="Sandor L."/>
            <person name="Lee J."/>
            <person name="Lipzen A."/>
            <person name="Pangilinan J."/>
            <person name="LaButti K."/>
            <person name="Hainaut M."/>
            <person name="Henrissat B."/>
            <person name="Grigoriev I.V."/>
            <person name="Spatafora J.W."/>
            <person name="Aime M.C."/>
        </authorList>
    </citation>
    <scope>NUCLEOTIDE SEQUENCE [LARGE SCALE GENOMIC DNA]</scope>
    <source>
        <strain evidence="6 7">MCA 4198</strain>
    </source>
</reference>
<dbReference type="InterPro" id="IPR024738">
    <property type="entry name" value="Hfi1/Tada1"/>
</dbReference>
<organism evidence="6 7">
    <name type="scientific">Acaromyces ingoldii</name>
    <dbReference type="NCBI Taxonomy" id="215250"/>
    <lineage>
        <taxon>Eukaryota</taxon>
        <taxon>Fungi</taxon>
        <taxon>Dikarya</taxon>
        <taxon>Basidiomycota</taxon>
        <taxon>Ustilaginomycotina</taxon>
        <taxon>Exobasidiomycetes</taxon>
        <taxon>Exobasidiales</taxon>
        <taxon>Cryptobasidiaceae</taxon>
        <taxon>Acaromyces</taxon>
    </lineage>
</organism>
<dbReference type="Pfam" id="PF12767">
    <property type="entry name" value="SAGA-Tad1"/>
    <property type="match status" value="1"/>
</dbReference>
<feature type="compositionally biased region" description="Low complexity" evidence="5">
    <location>
        <begin position="386"/>
        <end position="396"/>
    </location>
</feature>
<keyword evidence="7" id="KW-1185">Reference proteome</keyword>
<evidence type="ECO:0000256" key="4">
    <source>
        <dbReference type="ARBA" id="ARBA00023242"/>
    </source>
</evidence>
<keyword evidence="3" id="KW-0804">Transcription</keyword>
<gene>
    <name evidence="6" type="ORF">FA10DRAFT_263753</name>
</gene>
<comment type="subcellular location">
    <subcellularLocation>
        <location evidence="1">Nucleus</location>
    </subcellularLocation>
</comment>
<dbReference type="EMBL" id="KZ819634">
    <property type="protein sequence ID" value="PWN93044.1"/>
    <property type="molecule type" value="Genomic_DNA"/>
</dbReference>
<name>A0A316YW90_9BASI</name>
<feature type="compositionally biased region" description="Low complexity" evidence="5">
    <location>
        <begin position="669"/>
        <end position="679"/>
    </location>
</feature>
<dbReference type="PANTHER" id="PTHR21277">
    <property type="entry name" value="TRANSCRIPTIONAL ADAPTER 1"/>
    <property type="match status" value="1"/>
</dbReference>
<sequence>MSSTPSAGAPAPPAASAAAAAALPYSNGGRLRRVDTLDLKAKLAAALGANGRRYWTAFMDFVSARISRVEFEEEAQICLKPQHIHLHNQFILGILYNASADVPGPSSPKSGSSGLRSKREGRGTIVGLTGEILSDSSDAEDDLDGSMQLLQPPRKRLRALAAGLSKRDRARVKSIAKAATSSRALASGGSASLGWAGAGADMLEKKRKEEDKRRTMEEKRKVKEVYTEIGARDWREELVQSARRMVDVHNRLSLSTQQAVARGQAMPLCVESKELPSREALQDIMTVQAVDIGLPAGVQPQAAALLLAALQCHLQNVTASIIAKIRANRQTGIRSSGPRRPASEWPMPSKATEALQKLLVASDGSSFEHSPLAPQDDSGHSLMIDSGSATSSSRASPVRALRTMASDLSSTNSSSANLGIPGSGNQTNGGRSLADESMISFVSTAPTSLYPGSTSSSSENDREMFSQPNGRSNDIENNVHEEDQRAYKELSEEGNNSITLRDLSFLLDVAPHTVVEPLGLGTQSRLLAPDWNTADENAQRADESSYEGVLAREARSAATSKVSDAQGSAAPYLASNRGQYVIDQLAPVRILDRQALAETQASEVANRSRRRTKGGLTLSTTSAEKPASAAAAAAAAAAASAAPSSATTGDEAGDENSALVKNPFKREGSNNQSASSAGSYHHHHRGTDPHLYDVVDPVALLGSLVN</sequence>
<keyword evidence="2" id="KW-0805">Transcription regulation</keyword>
<protein>
    <recommendedName>
        <fullName evidence="8">Transcriptional regulator of RNA polII, SAGA, subunit-domain-containing protein</fullName>
    </recommendedName>
</protein>
<feature type="region of interest" description="Disordered" evidence="5">
    <location>
        <begin position="662"/>
        <end position="690"/>
    </location>
</feature>
<dbReference type="PANTHER" id="PTHR21277:SF5">
    <property type="entry name" value="TRANSCRIPTIONAL ADAPTER 1"/>
    <property type="match status" value="1"/>
</dbReference>
<dbReference type="GO" id="GO:0000124">
    <property type="term" value="C:SAGA complex"/>
    <property type="evidence" value="ECO:0007669"/>
    <property type="project" value="TreeGrafter"/>
</dbReference>
<evidence type="ECO:0000256" key="2">
    <source>
        <dbReference type="ARBA" id="ARBA00023015"/>
    </source>
</evidence>
<dbReference type="GO" id="GO:0005634">
    <property type="term" value="C:nucleus"/>
    <property type="evidence" value="ECO:0007669"/>
    <property type="project" value="UniProtKB-SubCell"/>
</dbReference>
<evidence type="ECO:0000256" key="5">
    <source>
        <dbReference type="SAM" id="MobiDB-lite"/>
    </source>
</evidence>
<evidence type="ECO:0008006" key="8">
    <source>
        <dbReference type="Google" id="ProtNLM"/>
    </source>
</evidence>
<feature type="region of interest" description="Disordered" evidence="5">
    <location>
        <begin position="365"/>
        <end position="432"/>
    </location>
</feature>
<dbReference type="OrthoDB" id="10264870at2759"/>
<dbReference type="GeneID" id="37042274"/>
<evidence type="ECO:0000313" key="6">
    <source>
        <dbReference type="EMBL" id="PWN93044.1"/>
    </source>
</evidence>
<dbReference type="STRING" id="215250.A0A316YW90"/>
<dbReference type="Proteomes" id="UP000245768">
    <property type="component" value="Unassembled WGS sequence"/>
</dbReference>
<dbReference type="InParanoid" id="A0A316YW90"/>
<evidence type="ECO:0000256" key="1">
    <source>
        <dbReference type="ARBA" id="ARBA00004123"/>
    </source>
</evidence>
<dbReference type="AlphaFoldDB" id="A0A316YW90"/>
<proteinExistence type="predicted"/>
<feature type="region of interest" description="Disordered" evidence="5">
    <location>
        <begin position="598"/>
        <end position="624"/>
    </location>
</feature>
<evidence type="ECO:0000256" key="3">
    <source>
        <dbReference type="ARBA" id="ARBA00023163"/>
    </source>
</evidence>
<dbReference type="GO" id="GO:0006357">
    <property type="term" value="P:regulation of transcription by RNA polymerase II"/>
    <property type="evidence" value="ECO:0007669"/>
    <property type="project" value="TreeGrafter"/>
</dbReference>
<keyword evidence="4" id="KW-0539">Nucleus</keyword>